<protein>
    <submittedName>
        <fullName evidence="1">Uncharacterized protein</fullName>
    </submittedName>
</protein>
<keyword evidence="2" id="KW-1185">Reference proteome</keyword>
<evidence type="ECO:0000313" key="1">
    <source>
        <dbReference type="EnsemblPlants" id="OB09G21230.1"/>
    </source>
</evidence>
<accession>J3MYP4</accession>
<reference evidence="1" key="1">
    <citation type="journal article" date="2013" name="Nat. Commun.">
        <title>Whole-genome sequencing of Oryza brachyantha reveals mechanisms underlying Oryza genome evolution.</title>
        <authorList>
            <person name="Chen J."/>
            <person name="Huang Q."/>
            <person name="Gao D."/>
            <person name="Wang J."/>
            <person name="Lang Y."/>
            <person name="Liu T."/>
            <person name="Li B."/>
            <person name="Bai Z."/>
            <person name="Luis Goicoechea J."/>
            <person name="Liang C."/>
            <person name="Chen C."/>
            <person name="Zhang W."/>
            <person name="Sun S."/>
            <person name="Liao Y."/>
            <person name="Zhang X."/>
            <person name="Yang L."/>
            <person name="Song C."/>
            <person name="Wang M."/>
            <person name="Shi J."/>
            <person name="Liu G."/>
            <person name="Liu J."/>
            <person name="Zhou H."/>
            <person name="Zhou W."/>
            <person name="Yu Q."/>
            <person name="An N."/>
            <person name="Chen Y."/>
            <person name="Cai Q."/>
            <person name="Wang B."/>
            <person name="Liu B."/>
            <person name="Min J."/>
            <person name="Huang Y."/>
            <person name="Wu H."/>
            <person name="Li Z."/>
            <person name="Zhang Y."/>
            <person name="Yin Y."/>
            <person name="Song W."/>
            <person name="Jiang J."/>
            <person name="Jackson S.A."/>
            <person name="Wing R.A."/>
            <person name="Wang J."/>
            <person name="Chen M."/>
        </authorList>
    </citation>
    <scope>NUCLEOTIDE SEQUENCE [LARGE SCALE GENOMIC DNA]</scope>
    <source>
        <strain evidence="1">cv. IRGC 101232</strain>
    </source>
</reference>
<dbReference type="EnsemblPlants" id="OB09G21230.1">
    <property type="protein sequence ID" value="OB09G21230.1"/>
    <property type="gene ID" value="OB09G21230"/>
</dbReference>
<reference evidence="1" key="2">
    <citation type="submission" date="2013-04" db="UniProtKB">
        <authorList>
            <consortium name="EnsemblPlants"/>
        </authorList>
    </citation>
    <scope>IDENTIFICATION</scope>
</reference>
<organism evidence="1">
    <name type="scientific">Oryza brachyantha</name>
    <name type="common">malo sina</name>
    <dbReference type="NCBI Taxonomy" id="4533"/>
    <lineage>
        <taxon>Eukaryota</taxon>
        <taxon>Viridiplantae</taxon>
        <taxon>Streptophyta</taxon>
        <taxon>Embryophyta</taxon>
        <taxon>Tracheophyta</taxon>
        <taxon>Spermatophyta</taxon>
        <taxon>Magnoliopsida</taxon>
        <taxon>Liliopsida</taxon>
        <taxon>Poales</taxon>
        <taxon>Poaceae</taxon>
        <taxon>BOP clade</taxon>
        <taxon>Oryzoideae</taxon>
        <taxon>Oryzeae</taxon>
        <taxon>Oryzinae</taxon>
        <taxon>Oryza</taxon>
    </lineage>
</organism>
<dbReference type="Gramene" id="OB09G21230.1">
    <property type="protein sequence ID" value="OB09G21230.1"/>
    <property type="gene ID" value="OB09G21230"/>
</dbReference>
<proteinExistence type="predicted"/>
<dbReference type="HOGENOM" id="CLU_2729776_0_0_1"/>
<evidence type="ECO:0000313" key="2">
    <source>
        <dbReference type="Proteomes" id="UP000006038"/>
    </source>
</evidence>
<name>J3MYP4_ORYBR</name>
<sequence>MCSSLHLALSLRHSPLQLQQPLSLKNLLFLLPSISIDSASLLSTSHPCFCLLASLCVSSEIPRKHAASVQWL</sequence>
<dbReference type="Proteomes" id="UP000006038">
    <property type="component" value="Chromosome 9"/>
</dbReference>
<dbReference type="AlphaFoldDB" id="J3MYP4"/>